<gene>
    <name evidence="9" type="ORF">KC01_LOCUS19903</name>
</gene>
<evidence type="ECO:0000313" key="9">
    <source>
        <dbReference type="EMBL" id="CAL1590390.1"/>
    </source>
</evidence>
<dbReference type="PANTHER" id="PTHR23200:SF48">
    <property type="entry name" value="METALLO-BETA-LACTAMASE DOMAIN-CONTAINING PROTEIN 1"/>
    <property type="match status" value="1"/>
</dbReference>
<reference evidence="9 10" key="1">
    <citation type="submission" date="2024-04" db="EMBL/GenBank/DDBJ databases">
        <authorList>
            <person name="Waldvogel A.-M."/>
            <person name="Schoenle A."/>
        </authorList>
    </citation>
    <scope>NUCLEOTIDE SEQUENCE [LARGE SCALE GENOMIC DNA]</scope>
</reference>
<evidence type="ECO:0000256" key="7">
    <source>
        <dbReference type="ARBA" id="ARBA00045869"/>
    </source>
</evidence>
<evidence type="ECO:0000256" key="3">
    <source>
        <dbReference type="ARBA" id="ARBA00011738"/>
    </source>
</evidence>
<proteinExistence type="inferred from homology"/>
<dbReference type="SUPFAM" id="SSF56281">
    <property type="entry name" value="Metallo-hydrolase/oxidoreductase"/>
    <property type="match status" value="1"/>
</dbReference>
<dbReference type="PANTHER" id="PTHR23200">
    <property type="entry name" value="METALLO-BETA-LACTAMASE DOMAIN-CONTAINING PROTEIN 1"/>
    <property type="match status" value="1"/>
</dbReference>
<dbReference type="InterPro" id="IPR039344">
    <property type="entry name" value="MBLAC1"/>
</dbReference>
<dbReference type="InterPro" id="IPR036866">
    <property type="entry name" value="RibonucZ/Hydroxyglut_hydro"/>
</dbReference>
<name>A0AAV2KJZ0_KNICA</name>
<dbReference type="AlphaFoldDB" id="A0AAV2KJZ0"/>
<evidence type="ECO:0000256" key="2">
    <source>
        <dbReference type="ARBA" id="ARBA00006759"/>
    </source>
</evidence>
<dbReference type="EMBL" id="OZ035841">
    <property type="protein sequence ID" value="CAL1590390.1"/>
    <property type="molecule type" value="Genomic_DNA"/>
</dbReference>
<dbReference type="GO" id="GO:0005829">
    <property type="term" value="C:cytosol"/>
    <property type="evidence" value="ECO:0007669"/>
    <property type="project" value="UniProtKB-SubCell"/>
</dbReference>
<evidence type="ECO:0000256" key="4">
    <source>
        <dbReference type="ARBA" id="ARBA00014856"/>
    </source>
</evidence>
<keyword evidence="10" id="KW-1185">Reference proteome</keyword>
<dbReference type="CDD" id="cd07711">
    <property type="entry name" value="MBLAC1-like_MBL-fold"/>
    <property type="match status" value="1"/>
</dbReference>
<feature type="domain" description="Metallo-beta-lactamase" evidence="8">
    <location>
        <begin position="44"/>
        <end position="205"/>
    </location>
</feature>
<comment type="subunit">
    <text evidence="3">Homodimer.</text>
</comment>
<organism evidence="9 10">
    <name type="scientific">Knipowitschia caucasica</name>
    <name type="common">Caucasian dwarf goby</name>
    <name type="synonym">Pomatoschistus caucasicus</name>
    <dbReference type="NCBI Taxonomy" id="637954"/>
    <lineage>
        <taxon>Eukaryota</taxon>
        <taxon>Metazoa</taxon>
        <taxon>Chordata</taxon>
        <taxon>Craniata</taxon>
        <taxon>Vertebrata</taxon>
        <taxon>Euteleostomi</taxon>
        <taxon>Actinopterygii</taxon>
        <taxon>Neopterygii</taxon>
        <taxon>Teleostei</taxon>
        <taxon>Neoteleostei</taxon>
        <taxon>Acanthomorphata</taxon>
        <taxon>Gobiaria</taxon>
        <taxon>Gobiiformes</taxon>
        <taxon>Gobioidei</taxon>
        <taxon>Gobiidae</taxon>
        <taxon>Gobiinae</taxon>
        <taxon>Knipowitschia</taxon>
    </lineage>
</organism>
<dbReference type="InterPro" id="IPR001279">
    <property type="entry name" value="Metallo-B-lactamas"/>
</dbReference>
<dbReference type="Pfam" id="PF00753">
    <property type="entry name" value="Lactamase_B"/>
    <property type="match status" value="1"/>
</dbReference>
<sequence length="218" mass="23462">MINQSSRFSLTECESVDFPGQPYSASVLSVGYCLPQADGTVRADGSITLLSGPRTVLVDTGGPWSRDALLGRLQERGLVPGDVSVVVGTHGHSDHVGNLGLFPGARIIVGYDVSTGDLYEQTGLARGEEYRLDEHVSVMPSPGHSGQDVSVRVQGLDGGTLLVAGDLFENRSDESSWRELSLNPELQQLHRQRALESSDIIIPGHGRPFRVTRGDQED</sequence>
<dbReference type="Proteomes" id="UP001497482">
    <property type="component" value="Chromosome 19"/>
</dbReference>
<evidence type="ECO:0000256" key="6">
    <source>
        <dbReference type="ARBA" id="ARBA00044690"/>
    </source>
</evidence>
<accession>A0AAV2KJZ0</accession>
<comment type="function">
    <text evidence="7">Endoribonuclease that catalyzes the hydrolysis of histone-coding pre-mRNA 3'-end. Involved in histone pre-mRNA processing during the S-phase of the cell cycle, which is required for entering/progressing through S-phase. Cleaves histone pre-mRNA at a major and a minor cleavage site after the 5'-ACCCA-3' and the 5'-ACCCACA-3' sequence, respectively, and located downstream of the stem-loop. May require the presence of the HDE element located at the histone pre-RNA 3'-end to avoid non-specific cleavage.</text>
</comment>
<dbReference type="Gene3D" id="3.60.15.10">
    <property type="entry name" value="Ribonuclease Z/Hydroxyacylglutathione hydrolase-like"/>
    <property type="match status" value="1"/>
</dbReference>
<dbReference type="SMART" id="SM00849">
    <property type="entry name" value="Lactamase_B"/>
    <property type="match status" value="1"/>
</dbReference>
<comment type="subcellular location">
    <subcellularLocation>
        <location evidence="1">Cytoplasm</location>
        <location evidence="1">Cytosol</location>
    </subcellularLocation>
</comment>
<comment type="similarity">
    <text evidence="2">Belongs to the metallo-beta-lactamase superfamily. Glyoxalase II family.</text>
</comment>
<evidence type="ECO:0000259" key="8">
    <source>
        <dbReference type="SMART" id="SM00849"/>
    </source>
</evidence>
<evidence type="ECO:0000256" key="5">
    <source>
        <dbReference type="ARBA" id="ARBA00032988"/>
    </source>
</evidence>
<evidence type="ECO:0000313" key="10">
    <source>
        <dbReference type="Proteomes" id="UP001497482"/>
    </source>
</evidence>
<comment type="catalytic activity">
    <reaction evidence="6">
        <text>a ribonucleotidyl-ribonucleotide-RNA + H2O = a 3'-end ribonucleotide-RNA + a 5'-end 5'-phospho-ribonucleoside-RNA + H(+)</text>
        <dbReference type="Rhea" id="RHEA:68096"/>
        <dbReference type="Rhea" id="RHEA-COMP:15179"/>
        <dbReference type="Rhea" id="RHEA-COMP:17355"/>
        <dbReference type="Rhea" id="RHEA-COMP:17428"/>
        <dbReference type="ChEBI" id="CHEBI:15377"/>
        <dbReference type="ChEBI" id="CHEBI:15378"/>
        <dbReference type="ChEBI" id="CHEBI:74896"/>
        <dbReference type="ChEBI" id="CHEBI:138282"/>
        <dbReference type="ChEBI" id="CHEBI:173118"/>
    </reaction>
    <physiologicalReaction direction="left-to-right" evidence="6">
        <dbReference type="Rhea" id="RHEA:68097"/>
    </physiologicalReaction>
</comment>
<evidence type="ECO:0000256" key="1">
    <source>
        <dbReference type="ARBA" id="ARBA00004514"/>
    </source>
</evidence>
<protein>
    <recommendedName>
        <fullName evidence="4">Metallo-beta-lactamase domain-containing protein 1</fullName>
    </recommendedName>
    <alternativeName>
        <fullName evidence="5">Endoribonuclease MBLAC1</fullName>
    </alternativeName>
</protein>